<accession>X1DL78</accession>
<name>X1DL78_9ZZZZ</name>
<proteinExistence type="predicted"/>
<feature type="non-terminal residue" evidence="1">
    <location>
        <position position="1"/>
    </location>
</feature>
<dbReference type="AlphaFoldDB" id="X1DL78"/>
<reference evidence="1" key="1">
    <citation type="journal article" date="2014" name="Front. Microbiol.">
        <title>High frequency of phylogenetically diverse reductive dehalogenase-homologous genes in deep subseafloor sedimentary metagenomes.</title>
        <authorList>
            <person name="Kawai M."/>
            <person name="Futagami T."/>
            <person name="Toyoda A."/>
            <person name="Takaki Y."/>
            <person name="Nishi S."/>
            <person name="Hori S."/>
            <person name="Arai W."/>
            <person name="Tsubouchi T."/>
            <person name="Morono Y."/>
            <person name="Uchiyama I."/>
            <person name="Ito T."/>
            <person name="Fujiyama A."/>
            <person name="Inagaki F."/>
            <person name="Takami H."/>
        </authorList>
    </citation>
    <scope>NUCLEOTIDE SEQUENCE</scope>
    <source>
        <strain evidence="1">Expedition CK06-06</strain>
    </source>
</reference>
<protein>
    <submittedName>
        <fullName evidence="1">Uncharacterized protein</fullName>
    </submittedName>
</protein>
<organism evidence="1">
    <name type="scientific">marine sediment metagenome</name>
    <dbReference type="NCBI Taxonomy" id="412755"/>
    <lineage>
        <taxon>unclassified sequences</taxon>
        <taxon>metagenomes</taxon>
        <taxon>ecological metagenomes</taxon>
    </lineage>
</organism>
<comment type="caution">
    <text evidence="1">The sequence shown here is derived from an EMBL/GenBank/DDBJ whole genome shotgun (WGS) entry which is preliminary data.</text>
</comment>
<dbReference type="EMBL" id="BART01037149">
    <property type="protein sequence ID" value="GAH05774.1"/>
    <property type="molecule type" value="Genomic_DNA"/>
</dbReference>
<evidence type="ECO:0000313" key="1">
    <source>
        <dbReference type="EMBL" id="GAH05774.1"/>
    </source>
</evidence>
<gene>
    <name evidence="1" type="ORF">S01H4_62299</name>
</gene>
<sequence>DAKFIIEFDQANIIELETQFTPFYEFWRNFQGFWENDEYFSELPIFIFVIGHKSWTNFAALKDSIGRGVFDLWVNYSPYIIKISPICRIFII</sequence>